<sequence length="401" mass="44167">MPTYRYLALTADGTRRRDVIQADSERQARQLLRDQELFPRRLALAEAHSRKASRRGRIGATSLALLTRQLATLLDAGIPLGDALDALVKQADQPRARAILLAVLNRVREGYSLADSLRDHPTSFETLYCALVAAGERAGRLATVLERLADYLERVQAQRQKARTALVYPMVLVAVSIAVVIGLMTYVVPKLAAQFEHADMALPLITRIMIGLSQLLQSSGLWIALLIGLAVVGLRRALRRPALRLRWDRGLLRLPRIGELVLLLDTARLTRTLAILTRSGIPLLDALRVSRDTLGNQRLRQTVDRIAEQVTSGISLNRAMAESRQFSPTLLHMVASGEASGTLEPMLERIADTQEGTFNRRVDMALALFEPLIILAMGGVVLAIVLSILLPIMRLNGAMAL</sequence>
<keyword evidence="9" id="KW-0106">Calcium</keyword>
<proteinExistence type="inferred from homology"/>
<dbReference type="InterPro" id="IPR011850">
    <property type="entry name" value="T2SS_GspF"/>
</dbReference>
<dbReference type="InterPro" id="IPR001992">
    <property type="entry name" value="T2SS_GspF/T4SS_PilC_CS"/>
</dbReference>
<dbReference type="PROSITE" id="PS00874">
    <property type="entry name" value="T2SP_F"/>
    <property type="match status" value="1"/>
</dbReference>
<evidence type="ECO:0000256" key="2">
    <source>
        <dbReference type="ARBA" id="ARBA00004429"/>
    </source>
</evidence>
<dbReference type="Pfam" id="PF00482">
    <property type="entry name" value="T2SSF"/>
    <property type="match status" value="2"/>
</dbReference>
<name>A0A640WHN2_9GAMM</name>
<feature type="domain" description="Type II secretion system protein GspF" evidence="16">
    <location>
        <begin position="67"/>
        <end position="189"/>
    </location>
</feature>
<dbReference type="RefSeq" id="WP_149434502.1">
    <property type="nucleotide sequence ID" value="NZ_VTPX01000002.1"/>
</dbReference>
<evidence type="ECO:0000256" key="12">
    <source>
        <dbReference type="ARBA" id="ARBA00023136"/>
    </source>
</evidence>
<comment type="subcellular location">
    <subcellularLocation>
        <location evidence="2 14">Cell inner membrane</location>
        <topology evidence="2 14">Multi-pass membrane protein</topology>
    </subcellularLocation>
</comment>
<evidence type="ECO:0000256" key="13">
    <source>
        <dbReference type="ARBA" id="ARBA00030750"/>
    </source>
</evidence>
<dbReference type="Gene3D" id="1.20.81.30">
    <property type="entry name" value="Type II secretion system (T2SS), domain F"/>
    <property type="match status" value="2"/>
</dbReference>
<keyword evidence="7 14" id="KW-0812">Transmembrane</keyword>
<dbReference type="Proteomes" id="UP000466024">
    <property type="component" value="Unassembled WGS sequence"/>
</dbReference>
<evidence type="ECO:0000313" key="18">
    <source>
        <dbReference type="Proteomes" id="UP000466024"/>
    </source>
</evidence>
<evidence type="ECO:0000256" key="4">
    <source>
        <dbReference type="ARBA" id="ARBA00022448"/>
    </source>
</evidence>
<keyword evidence="12 15" id="KW-0472">Membrane</keyword>
<evidence type="ECO:0000256" key="7">
    <source>
        <dbReference type="ARBA" id="ARBA00022692"/>
    </source>
</evidence>
<dbReference type="GO" id="GO:0046872">
    <property type="term" value="F:metal ion binding"/>
    <property type="evidence" value="ECO:0007669"/>
    <property type="project" value="UniProtKB-KW"/>
</dbReference>
<organism evidence="17 18">
    <name type="scientific">Salinicola corii</name>
    <dbReference type="NCBI Taxonomy" id="2606937"/>
    <lineage>
        <taxon>Bacteria</taxon>
        <taxon>Pseudomonadati</taxon>
        <taxon>Pseudomonadota</taxon>
        <taxon>Gammaproteobacteria</taxon>
        <taxon>Oceanospirillales</taxon>
        <taxon>Halomonadaceae</taxon>
        <taxon>Salinicola</taxon>
    </lineage>
</organism>
<feature type="transmembrane region" description="Helical" evidence="15">
    <location>
        <begin position="368"/>
        <end position="393"/>
    </location>
</feature>
<dbReference type="NCBIfam" id="TIGR02120">
    <property type="entry name" value="GspF"/>
    <property type="match status" value="1"/>
</dbReference>
<reference evidence="17 18" key="1">
    <citation type="submission" date="2019-08" db="EMBL/GenBank/DDBJ databases">
        <title>Bioinformatics analysis of the strain L3 and L5.</title>
        <authorList>
            <person name="Li X."/>
        </authorList>
    </citation>
    <scope>NUCLEOTIDE SEQUENCE [LARGE SCALE GENOMIC DNA]</scope>
    <source>
        <strain evidence="17 18">L3</strain>
    </source>
</reference>
<dbReference type="InterPro" id="IPR018076">
    <property type="entry name" value="T2SS_GspF_dom"/>
</dbReference>
<dbReference type="PANTHER" id="PTHR30012:SF0">
    <property type="entry name" value="TYPE II SECRETION SYSTEM PROTEIN F-RELATED"/>
    <property type="match status" value="1"/>
</dbReference>
<dbReference type="InterPro" id="IPR042094">
    <property type="entry name" value="T2SS_GspF_sf"/>
</dbReference>
<accession>A0A640WHN2</accession>
<evidence type="ECO:0000256" key="9">
    <source>
        <dbReference type="ARBA" id="ARBA00022837"/>
    </source>
</evidence>
<keyword evidence="18" id="KW-1185">Reference proteome</keyword>
<dbReference type="PRINTS" id="PR00812">
    <property type="entry name" value="BCTERIALGSPF"/>
</dbReference>
<evidence type="ECO:0000256" key="10">
    <source>
        <dbReference type="ARBA" id="ARBA00022927"/>
    </source>
</evidence>
<evidence type="ECO:0000256" key="15">
    <source>
        <dbReference type="SAM" id="Phobius"/>
    </source>
</evidence>
<protein>
    <recommendedName>
        <fullName evidence="13">General secretion pathway protein F</fullName>
    </recommendedName>
</protein>
<evidence type="ECO:0000259" key="16">
    <source>
        <dbReference type="Pfam" id="PF00482"/>
    </source>
</evidence>
<evidence type="ECO:0000256" key="8">
    <source>
        <dbReference type="ARBA" id="ARBA00022723"/>
    </source>
</evidence>
<evidence type="ECO:0000256" key="5">
    <source>
        <dbReference type="ARBA" id="ARBA00022475"/>
    </source>
</evidence>
<keyword evidence="6" id="KW-0997">Cell inner membrane</keyword>
<dbReference type="GO" id="GO:0015628">
    <property type="term" value="P:protein secretion by the type II secretion system"/>
    <property type="evidence" value="ECO:0007669"/>
    <property type="project" value="InterPro"/>
</dbReference>
<evidence type="ECO:0000256" key="6">
    <source>
        <dbReference type="ARBA" id="ARBA00022519"/>
    </source>
</evidence>
<gene>
    <name evidence="17" type="primary">gspF</name>
    <name evidence="17" type="ORF">F0A16_06240</name>
</gene>
<dbReference type="GO" id="GO:0005886">
    <property type="term" value="C:plasma membrane"/>
    <property type="evidence" value="ECO:0007669"/>
    <property type="project" value="UniProtKB-SubCell"/>
</dbReference>
<evidence type="ECO:0000313" key="17">
    <source>
        <dbReference type="EMBL" id="KAA0019910.1"/>
    </source>
</evidence>
<evidence type="ECO:0000256" key="3">
    <source>
        <dbReference type="ARBA" id="ARBA00005745"/>
    </source>
</evidence>
<feature type="domain" description="Type II secretion system protein GspF" evidence="16">
    <location>
        <begin position="270"/>
        <end position="391"/>
    </location>
</feature>
<feature type="transmembrane region" description="Helical" evidence="15">
    <location>
        <begin position="208"/>
        <end position="234"/>
    </location>
</feature>
<dbReference type="EMBL" id="VTPX01000002">
    <property type="protein sequence ID" value="KAA0019910.1"/>
    <property type="molecule type" value="Genomic_DNA"/>
</dbReference>
<dbReference type="GO" id="GO:0015627">
    <property type="term" value="C:type II protein secretion system complex"/>
    <property type="evidence" value="ECO:0007669"/>
    <property type="project" value="InterPro"/>
</dbReference>
<keyword evidence="4 14" id="KW-0813">Transport</keyword>
<keyword evidence="8" id="KW-0479">Metal-binding</keyword>
<dbReference type="FunFam" id="1.20.81.30:FF:000001">
    <property type="entry name" value="Type II secretion system protein F"/>
    <property type="match status" value="2"/>
</dbReference>
<evidence type="ECO:0000256" key="14">
    <source>
        <dbReference type="RuleBase" id="RU003923"/>
    </source>
</evidence>
<evidence type="ECO:0000256" key="11">
    <source>
        <dbReference type="ARBA" id="ARBA00022989"/>
    </source>
</evidence>
<comment type="function">
    <text evidence="1">Component of the type II secretion system inner membrane complex required for the energy-dependent secretion of extracellular factors such as proteases and toxins from the periplasm.</text>
</comment>
<comment type="caution">
    <text evidence="17">The sequence shown here is derived from an EMBL/GenBank/DDBJ whole genome shotgun (WGS) entry which is preliminary data.</text>
</comment>
<dbReference type="PANTHER" id="PTHR30012">
    <property type="entry name" value="GENERAL SECRETION PATHWAY PROTEIN"/>
    <property type="match status" value="1"/>
</dbReference>
<feature type="transmembrane region" description="Helical" evidence="15">
    <location>
        <begin position="166"/>
        <end position="188"/>
    </location>
</feature>
<dbReference type="InterPro" id="IPR003004">
    <property type="entry name" value="GspF/PilC"/>
</dbReference>
<dbReference type="AlphaFoldDB" id="A0A640WHN2"/>
<evidence type="ECO:0000256" key="1">
    <source>
        <dbReference type="ARBA" id="ARBA00002684"/>
    </source>
</evidence>
<comment type="similarity">
    <text evidence="3 14">Belongs to the GSP F family.</text>
</comment>
<keyword evidence="10" id="KW-0653">Protein transport</keyword>
<keyword evidence="5" id="KW-1003">Cell membrane</keyword>
<keyword evidence="11 15" id="KW-1133">Transmembrane helix</keyword>